<protein>
    <recommendedName>
        <fullName evidence="1">Transposase IS4 N-terminal domain-containing protein</fullName>
    </recommendedName>
</protein>
<dbReference type="InterPro" id="IPR024473">
    <property type="entry name" value="Transposases_IS4_N"/>
</dbReference>
<reference evidence="2 3" key="3">
    <citation type="journal article" date="2011" name="Nat. Chem. Biol.">
        <title>Reveromycin A biosynthesis uses RevG and RevJ for stereospecific spiroacetal formation.</title>
        <authorList>
            <person name="Takahashi S."/>
            <person name="Toyoda A."/>
            <person name="Sekiyama Y."/>
            <person name="Takagi H."/>
            <person name="Nogawa T."/>
            <person name="Uramoto M."/>
            <person name="Suzuki R."/>
            <person name="Koshino H."/>
            <person name="Kumano T."/>
            <person name="Panthee S."/>
            <person name="Dairi T."/>
            <person name="Ishikawa J."/>
            <person name="Ikeda H."/>
            <person name="Sakaki Y."/>
            <person name="Osada H."/>
        </authorList>
    </citation>
    <scope>NUCLEOTIDE SEQUENCE [LARGE SCALE GENOMIC DNA]</scope>
    <source>
        <strain evidence="2 3">SN-593</strain>
    </source>
</reference>
<accession>A0A7U3VQA1</accession>
<name>A0A7U3VQA1_9ACTN</name>
<feature type="domain" description="Transposase IS4 N-terminal" evidence="1">
    <location>
        <begin position="19"/>
        <end position="114"/>
    </location>
</feature>
<keyword evidence="3" id="KW-1185">Reference proteome</keyword>
<reference evidence="2 3" key="4">
    <citation type="journal article" date="2020" name="Sci. Rep.">
        <title>beta-carboline chemical signals induce reveromycin production through a LuxR family regulator in Streptomyces sp. SN-593.</title>
        <authorList>
            <person name="Panthee S."/>
            <person name="Kito N."/>
            <person name="Hayashi T."/>
            <person name="Shimizu T."/>
            <person name="Ishikawa J."/>
            <person name="Hamamoto H."/>
            <person name="Osada H."/>
            <person name="Takahashi S."/>
        </authorList>
    </citation>
    <scope>NUCLEOTIDE SEQUENCE [LARGE SCALE GENOMIC DNA]</scope>
    <source>
        <strain evidence="2 3">SN-593</strain>
    </source>
</reference>
<evidence type="ECO:0000313" key="2">
    <source>
        <dbReference type="EMBL" id="BBA99504.1"/>
    </source>
</evidence>
<dbReference type="Proteomes" id="UP000595703">
    <property type="component" value="Chromosome"/>
</dbReference>
<evidence type="ECO:0000259" key="1">
    <source>
        <dbReference type="Pfam" id="PF13006"/>
    </source>
</evidence>
<sequence>MTFRYLGIPSEIALPDRLALRMLVRTFRPELMDRLVDGAERREQRRRLLPAQLMMYFALAMWLFGTSSYEEVLAKLTGGLPEMFQDAKDAGTVATAAAIARARMRLGVEPLKALCAHVAASAGLPVAPGDERVFVLERVAMEAPDTSANRAAYELPDPGVHPPDAVRPSDDALVVDGDRPADGAAAETAPALRRTRGRALDVWLVSLTECRSRLSVASAIAPSPELGVEGIISEWPHDHLGAGALVVGEWDVVPPAMWNALAEAGARQIWRVGGRGGTGDLLPVVRALPDGSYLSHLSHLPQDGPGEGAAPGPVVRVVPCRRPDPGGGSPVLVTSFLDEEVTADEITARHGNVAEMCRNGVGQFAGQIAGLRVGLRSKSPELVQQEIYAMLCMYHVVGHLLSPMYSGDGFSVESGGPAL</sequence>
<reference evidence="2 3" key="1">
    <citation type="journal article" date="2010" name="J. Bacteriol.">
        <title>Biochemical characterization of a novel indole prenyltransferase from Streptomyces sp. SN-593.</title>
        <authorList>
            <person name="Takahashi S."/>
            <person name="Takagi H."/>
            <person name="Toyoda A."/>
            <person name="Uramoto M."/>
            <person name="Nogawa T."/>
            <person name="Ueki M."/>
            <person name="Sakaki Y."/>
            <person name="Osada H."/>
        </authorList>
    </citation>
    <scope>NUCLEOTIDE SEQUENCE [LARGE SCALE GENOMIC DNA]</scope>
    <source>
        <strain evidence="2 3">SN-593</strain>
    </source>
</reference>
<dbReference type="Pfam" id="PF13006">
    <property type="entry name" value="Nterm_IS4"/>
    <property type="match status" value="1"/>
</dbReference>
<gene>
    <name evidence="2" type="ORF">RVR_6156</name>
</gene>
<proteinExistence type="predicted"/>
<reference evidence="2 3" key="2">
    <citation type="journal article" date="2011" name="J. Antibiot.">
        <title>Furaquinocins I and J: novel polyketide isoprenoid hybrid compounds from Streptomyces reveromyceticus SN-593.</title>
        <authorList>
            <person name="Panthee S."/>
            <person name="Takahashi S."/>
            <person name="Takagi H."/>
            <person name="Nogawa T."/>
            <person name="Oowada E."/>
            <person name="Uramoto M."/>
            <person name="Osada H."/>
        </authorList>
    </citation>
    <scope>NUCLEOTIDE SEQUENCE [LARGE SCALE GENOMIC DNA]</scope>
    <source>
        <strain evidence="2 3">SN-593</strain>
    </source>
</reference>
<organism evidence="2 3">
    <name type="scientific">Actinacidiphila reveromycinica</name>
    <dbReference type="NCBI Taxonomy" id="659352"/>
    <lineage>
        <taxon>Bacteria</taxon>
        <taxon>Bacillati</taxon>
        <taxon>Actinomycetota</taxon>
        <taxon>Actinomycetes</taxon>
        <taxon>Kitasatosporales</taxon>
        <taxon>Streptomycetaceae</taxon>
        <taxon>Actinacidiphila</taxon>
    </lineage>
</organism>
<dbReference type="KEGG" id="arev:RVR_6156"/>
<dbReference type="AlphaFoldDB" id="A0A7U3VQA1"/>
<evidence type="ECO:0000313" key="3">
    <source>
        <dbReference type="Proteomes" id="UP000595703"/>
    </source>
</evidence>
<dbReference type="EMBL" id="AP018365">
    <property type="protein sequence ID" value="BBA99504.1"/>
    <property type="molecule type" value="Genomic_DNA"/>
</dbReference>